<dbReference type="AlphaFoldDB" id="A0A1G6A9H6"/>
<evidence type="ECO:0000313" key="1">
    <source>
        <dbReference type="EMBL" id="SDB05071.1"/>
    </source>
</evidence>
<keyword evidence="2" id="KW-1185">Reference proteome</keyword>
<accession>A0A1G6A9H6</accession>
<reference evidence="1 2" key="1">
    <citation type="submission" date="2016-10" db="EMBL/GenBank/DDBJ databases">
        <authorList>
            <person name="de Groot N.N."/>
        </authorList>
    </citation>
    <scope>NUCLEOTIDE SEQUENCE [LARGE SCALE GENOMIC DNA]</scope>
    <source>
        <strain evidence="1 2">ASO4-2</strain>
    </source>
</reference>
<dbReference type="EMBL" id="FMXO01000001">
    <property type="protein sequence ID" value="SDB05071.1"/>
    <property type="molecule type" value="Genomic_DNA"/>
</dbReference>
<proteinExistence type="predicted"/>
<dbReference type="STRING" id="617002.SAMN05660653_00260"/>
<sequence length="71" mass="7881">MKNERGAAVIPLGQGLLPASSNLPEDFDRAGLKRPPIWSCSERGLPSLPRHRGNWWALTPPFHPYPVLTLP</sequence>
<evidence type="ECO:0000313" key="2">
    <source>
        <dbReference type="Proteomes" id="UP000198771"/>
    </source>
</evidence>
<organism evidence="1 2">
    <name type="scientific">Desulfonatronum thiosulfatophilum</name>
    <dbReference type="NCBI Taxonomy" id="617002"/>
    <lineage>
        <taxon>Bacteria</taxon>
        <taxon>Pseudomonadati</taxon>
        <taxon>Thermodesulfobacteriota</taxon>
        <taxon>Desulfovibrionia</taxon>
        <taxon>Desulfovibrionales</taxon>
        <taxon>Desulfonatronaceae</taxon>
        <taxon>Desulfonatronum</taxon>
    </lineage>
</organism>
<name>A0A1G6A9H6_9BACT</name>
<gene>
    <name evidence="1" type="ORF">SAMN05660653_00260</name>
</gene>
<dbReference type="Proteomes" id="UP000198771">
    <property type="component" value="Unassembled WGS sequence"/>
</dbReference>
<protein>
    <submittedName>
        <fullName evidence="1">Uncharacterized protein</fullName>
    </submittedName>
</protein>